<dbReference type="Proteomes" id="UP000245535">
    <property type="component" value="Unassembled WGS sequence"/>
</dbReference>
<proteinExistence type="predicted"/>
<gene>
    <name evidence="2" type="ORF">BC781_101884</name>
</gene>
<comment type="caution">
    <text evidence="2">The sequence shown here is derived from an EMBL/GenBank/DDBJ whole genome shotgun (WGS) entry which is preliminary data.</text>
</comment>
<keyword evidence="1" id="KW-0732">Signal</keyword>
<feature type="chain" id="PRO_5016343552" description="SCP domain-containing protein" evidence="1">
    <location>
        <begin position="27"/>
        <end position="161"/>
    </location>
</feature>
<evidence type="ECO:0000313" key="3">
    <source>
        <dbReference type="Proteomes" id="UP000245535"/>
    </source>
</evidence>
<keyword evidence="3" id="KW-1185">Reference proteome</keyword>
<evidence type="ECO:0000313" key="2">
    <source>
        <dbReference type="EMBL" id="PWJ44513.1"/>
    </source>
</evidence>
<protein>
    <recommendedName>
        <fullName evidence="4">SCP domain-containing protein</fullName>
    </recommendedName>
</protein>
<dbReference type="RefSeq" id="WP_109616002.1">
    <property type="nucleotide sequence ID" value="NZ_QGDO01000001.1"/>
</dbReference>
<dbReference type="AlphaFoldDB" id="A0A315ZH59"/>
<dbReference type="InterPro" id="IPR035940">
    <property type="entry name" value="CAP_sf"/>
</dbReference>
<sequence length="161" mass="18748">MKSKSQFFRLVYFVLSLFFFSCDSNAFDFSGMEGMELQLFNEINSYRTSFSNNPAYRTDQAIYEQAKRYAIKMAEKRRTLNEPTDQRKSAIRKSITFGNYGEIEMKIGFQFQINPASHAFENIKRSYSRYMISDSYNACAVGAMQDQQGNTYFSVIFIEAL</sequence>
<evidence type="ECO:0000256" key="1">
    <source>
        <dbReference type="SAM" id="SignalP"/>
    </source>
</evidence>
<accession>A0A315ZH59</accession>
<dbReference type="EMBL" id="QGDO01000001">
    <property type="protein sequence ID" value="PWJ44513.1"/>
    <property type="molecule type" value="Genomic_DNA"/>
</dbReference>
<name>A0A315ZH59_SEDFL</name>
<feature type="signal peptide" evidence="1">
    <location>
        <begin position="1"/>
        <end position="26"/>
    </location>
</feature>
<organism evidence="2 3">
    <name type="scientific">Sediminitomix flava</name>
    <dbReference type="NCBI Taxonomy" id="379075"/>
    <lineage>
        <taxon>Bacteria</taxon>
        <taxon>Pseudomonadati</taxon>
        <taxon>Bacteroidota</taxon>
        <taxon>Cytophagia</taxon>
        <taxon>Cytophagales</taxon>
        <taxon>Flammeovirgaceae</taxon>
        <taxon>Sediminitomix</taxon>
    </lineage>
</organism>
<dbReference type="PROSITE" id="PS51257">
    <property type="entry name" value="PROKAR_LIPOPROTEIN"/>
    <property type="match status" value="1"/>
</dbReference>
<evidence type="ECO:0008006" key="4">
    <source>
        <dbReference type="Google" id="ProtNLM"/>
    </source>
</evidence>
<reference evidence="2 3" key="1">
    <citation type="submission" date="2018-03" db="EMBL/GenBank/DDBJ databases">
        <title>Genomic Encyclopedia of Archaeal and Bacterial Type Strains, Phase II (KMG-II): from individual species to whole genera.</title>
        <authorList>
            <person name="Goeker M."/>
        </authorList>
    </citation>
    <scope>NUCLEOTIDE SEQUENCE [LARGE SCALE GENOMIC DNA]</scope>
    <source>
        <strain evidence="2 3">DSM 28229</strain>
    </source>
</reference>
<dbReference type="Gene3D" id="3.40.33.10">
    <property type="entry name" value="CAP"/>
    <property type="match status" value="1"/>
</dbReference>